<keyword evidence="3" id="KW-1185">Reference proteome</keyword>
<dbReference type="GO" id="GO:0005524">
    <property type="term" value="F:ATP binding"/>
    <property type="evidence" value="ECO:0007669"/>
    <property type="project" value="UniProtKB-KW"/>
</dbReference>
<dbReference type="PANTHER" id="PTHR24221:SF654">
    <property type="entry name" value="ATP-BINDING CASSETTE SUB-FAMILY B MEMBER 6"/>
    <property type="match status" value="1"/>
</dbReference>
<reference evidence="2 3" key="1">
    <citation type="submission" date="2020-02" db="EMBL/GenBank/DDBJ databases">
        <title>Draft Genome Sequence of Verrucosispora sp. Strain CWR15, Isolated from Gulf of Mexico Sponge.</title>
        <authorList>
            <person name="Kennedy S.J."/>
            <person name="Cella E."/>
            <person name="Azarian T."/>
            <person name="Baker B.J."/>
            <person name="Shaw L.N."/>
        </authorList>
    </citation>
    <scope>NUCLEOTIDE SEQUENCE [LARGE SCALE GENOMIC DNA]</scope>
    <source>
        <strain evidence="2 3">CWR15</strain>
    </source>
</reference>
<dbReference type="PROSITE" id="PS50893">
    <property type="entry name" value="ABC_TRANSPORTER_2"/>
    <property type="match status" value="1"/>
</dbReference>
<dbReference type="GO" id="GO:0016887">
    <property type="term" value="F:ATP hydrolysis activity"/>
    <property type="evidence" value="ECO:0007669"/>
    <property type="project" value="InterPro"/>
</dbReference>
<dbReference type="EMBL" id="SAIY01000001">
    <property type="protein sequence ID" value="NGM11754.1"/>
    <property type="molecule type" value="Genomic_DNA"/>
</dbReference>
<sequence>MLCRLYEPSRGVILFDGKNARDLDPSEIRRRMTAVFQDFMSYDLTVAENIAVGNIERRADRAAVRKAAEKAGLSDEIDALPSGYETLLSKTFMADDENADVSLLSGGQWQRLAIARALLREDAVIAILDEPTSGLDALAQRRLREVLKSIGGRKTTLLISHQLGSLRHLDRIFVLDGGQLVEQGTHYELVEADNLYAALFAAQAEGYAADARSR</sequence>
<dbReference type="InterPro" id="IPR017871">
    <property type="entry name" value="ABC_transporter-like_CS"/>
</dbReference>
<proteinExistence type="predicted"/>
<name>A0A6M1L4W4_9ACTN</name>
<dbReference type="AlphaFoldDB" id="A0A6M1L4W4"/>
<dbReference type="GO" id="GO:0034040">
    <property type="term" value="F:ATPase-coupled lipid transmembrane transporter activity"/>
    <property type="evidence" value="ECO:0007669"/>
    <property type="project" value="TreeGrafter"/>
</dbReference>
<evidence type="ECO:0000259" key="1">
    <source>
        <dbReference type="PROSITE" id="PS50893"/>
    </source>
</evidence>
<dbReference type="InterPro" id="IPR003439">
    <property type="entry name" value="ABC_transporter-like_ATP-bd"/>
</dbReference>
<organism evidence="2 3">
    <name type="scientific">Verrucosispora sioxanthis</name>
    <dbReference type="NCBI Taxonomy" id="2499994"/>
    <lineage>
        <taxon>Bacteria</taxon>
        <taxon>Bacillati</taxon>
        <taxon>Actinomycetota</taxon>
        <taxon>Actinomycetes</taxon>
        <taxon>Micromonosporales</taxon>
        <taxon>Micromonosporaceae</taxon>
        <taxon>Micromonospora</taxon>
    </lineage>
</organism>
<gene>
    <name evidence="2" type="ORF">ENC19_03185</name>
</gene>
<dbReference type="InterPro" id="IPR039421">
    <property type="entry name" value="Type_1_exporter"/>
</dbReference>
<dbReference type="Gene3D" id="3.40.50.300">
    <property type="entry name" value="P-loop containing nucleotide triphosphate hydrolases"/>
    <property type="match status" value="1"/>
</dbReference>
<protein>
    <submittedName>
        <fullName evidence="2">ABC transporter ATP-binding protein</fullName>
    </submittedName>
</protein>
<dbReference type="PROSITE" id="PS00211">
    <property type="entry name" value="ABC_TRANSPORTER_1"/>
    <property type="match status" value="1"/>
</dbReference>
<dbReference type="Pfam" id="PF00005">
    <property type="entry name" value="ABC_tran"/>
    <property type="match status" value="1"/>
</dbReference>
<evidence type="ECO:0000313" key="3">
    <source>
        <dbReference type="Proteomes" id="UP000478148"/>
    </source>
</evidence>
<feature type="domain" description="ABC transporter" evidence="1">
    <location>
        <begin position="1"/>
        <end position="202"/>
    </location>
</feature>
<keyword evidence="2" id="KW-0067">ATP-binding</keyword>
<dbReference type="Proteomes" id="UP000478148">
    <property type="component" value="Unassembled WGS sequence"/>
</dbReference>
<dbReference type="InterPro" id="IPR027417">
    <property type="entry name" value="P-loop_NTPase"/>
</dbReference>
<comment type="caution">
    <text evidence="2">The sequence shown here is derived from an EMBL/GenBank/DDBJ whole genome shotgun (WGS) entry which is preliminary data.</text>
</comment>
<evidence type="ECO:0000313" key="2">
    <source>
        <dbReference type="EMBL" id="NGM11754.1"/>
    </source>
</evidence>
<keyword evidence="2" id="KW-0547">Nucleotide-binding</keyword>
<accession>A0A6M1L4W4</accession>
<dbReference type="SUPFAM" id="SSF52540">
    <property type="entry name" value="P-loop containing nucleoside triphosphate hydrolases"/>
    <property type="match status" value="1"/>
</dbReference>
<dbReference type="PANTHER" id="PTHR24221">
    <property type="entry name" value="ATP-BINDING CASSETTE SUB-FAMILY B"/>
    <property type="match status" value="1"/>
</dbReference>